<dbReference type="Gene3D" id="3.40.50.150">
    <property type="entry name" value="Vaccinia Virus protein VP39"/>
    <property type="match status" value="1"/>
</dbReference>
<comment type="similarity">
    <text evidence="4">Belongs to the class I-like SAM-binding methyltransferase superfamily. C5-methyltransferase family.</text>
</comment>
<dbReference type="GO" id="GO:0032259">
    <property type="term" value="P:methylation"/>
    <property type="evidence" value="ECO:0007669"/>
    <property type="project" value="UniProtKB-KW"/>
</dbReference>
<dbReference type="GO" id="GO:0008168">
    <property type="term" value="F:methyltransferase activity"/>
    <property type="evidence" value="ECO:0007669"/>
    <property type="project" value="UniProtKB-KW"/>
</dbReference>
<dbReference type="Proteomes" id="UP000649617">
    <property type="component" value="Unassembled WGS sequence"/>
</dbReference>
<evidence type="ECO:0000256" key="5">
    <source>
        <dbReference type="SAM" id="MobiDB-lite"/>
    </source>
</evidence>
<evidence type="ECO:0000256" key="1">
    <source>
        <dbReference type="ARBA" id="ARBA00022603"/>
    </source>
</evidence>
<feature type="active site" evidence="4">
    <location>
        <position position="164"/>
    </location>
</feature>
<feature type="region of interest" description="Disordered" evidence="5">
    <location>
        <begin position="1"/>
        <end position="78"/>
    </location>
</feature>
<dbReference type="AlphaFoldDB" id="A0A812RFW5"/>
<dbReference type="PRINTS" id="PR00105">
    <property type="entry name" value="C5METTRFRASE"/>
</dbReference>
<proteinExistence type="inferred from homology"/>
<evidence type="ECO:0000256" key="2">
    <source>
        <dbReference type="ARBA" id="ARBA00022679"/>
    </source>
</evidence>
<name>A0A812RFW5_SYMPI</name>
<keyword evidence="3 4" id="KW-0949">S-adenosyl-L-methionine</keyword>
<feature type="compositionally biased region" description="Basic residues" evidence="5">
    <location>
        <begin position="1"/>
        <end position="10"/>
    </location>
</feature>
<keyword evidence="2 4" id="KW-0808">Transferase</keyword>
<dbReference type="PANTHER" id="PTHR46098">
    <property type="entry name" value="TRNA (CYTOSINE(38)-C(5))-METHYLTRANSFERASE"/>
    <property type="match status" value="1"/>
</dbReference>
<dbReference type="EMBL" id="CAJNIZ010020027">
    <property type="protein sequence ID" value="CAE7435238.1"/>
    <property type="molecule type" value="Genomic_DNA"/>
</dbReference>
<dbReference type="InterPro" id="IPR001525">
    <property type="entry name" value="C5_MeTfrase"/>
</dbReference>
<feature type="compositionally biased region" description="Basic and acidic residues" evidence="5">
    <location>
        <begin position="61"/>
        <end position="71"/>
    </location>
</feature>
<evidence type="ECO:0000313" key="7">
    <source>
        <dbReference type="Proteomes" id="UP000649617"/>
    </source>
</evidence>
<keyword evidence="7" id="KW-1185">Reference proteome</keyword>
<protein>
    <submittedName>
        <fullName evidence="6">HgiCIIM protein</fullName>
    </submittedName>
</protein>
<gene>
    <name evidence="6" type="primary">hgiCIIM</name>
    <name evidence="6" type="ORF">SPIL2461_LOCUS10631</name>
</gene>
<dbReference type="SUPFAM" id="SSF53335">
    <property type="entry name" value="S-adenosyl-L-methionine-dependent methyltransferases"/>
    <property type="match status" value="1"/>
</dbReference>
<evidence type="ECO:0000313" key="6">
    <source>
        <dbReference type="EMBL" id="CAE7435238.1"/>
    </source>
</evidence>
<evidence type="ECO:0000256" key="3">
    <source>
        <dbReference type="ARBA" id="ARBA00022691"/>
    </source>
</evidence>
<reference evidence="6" key="1">
    <citation type="submission" date="2021-02" db="EMBL/GenBank/DDBJ databases">
        <authorList>
            <person name="Dougan E. K."/>
            <person name="Rhodes N."/>
            <person name="Thang M."/>
            <person name="Chan C."/>
        </authorList>
    </citation>
    <scope>NUCLEOTIDE SEQUENCE</scope>
</reference>
<dbReference type="InterPro" id="IPR029063">
    <property type="entry name" value="SAM-dependent_MTases_sf"/>
</dbReference>
<evidence type="ECO:0000256" key="4">
    <source>
        <dbReference type="PROSITE-ProRule" id="PRU01016"/>
    </source>
</evidence>
<organism evidence="6 7">
    <name type="scientific">Symbiodinium pilosum</name>
    <name type="common">Dinoflagellate</name>
    <dbReference type="NCBI Taxonomy" id="2952"/>
    <lineage>
        <taxon>Eukaryota</taxon>
        <taxon>Sar</taxon>
        <taxon>Alveolata</taxon>
        <taxon>Dinophyceae</taxon>
        <taxon>Suessiales</taxon>
        <taxon>Symbiodiniaceae</taxon>
        <taxon>Symbiodinium</taxon>
    </lineage>
</organism>
<sequence length="422" mass="46190">MKLSKHRKSKTSTCKAIPAVACASDAPPNAQGQKRKRATSQKKPAATTTAIKRPAAAKPKSKVEKAPKKPSETVLGGTEKTTQFPAALSLASDCSGVGTERLAAVLAFGHRSAINHNYTSEISEACRTFLKHFVKPKFVASDIDNQIPGDWAAHSDYYVCGYPCQPWSGAGSQEGLADPEGRGMVMSKVPRQIAKMKPRAYVLENVMGFVQRFPKVFNTLVEALRALELEPYRGPSYNVYWDVLSADAHGGVPQHRERIFIIGIKRSEQVRHFEWPTRLPGCLTLDDCLGCGSNPPVPESILHGKTLKNAFARLKAKLAQNGPDGQDCICDTGSSNGTVMVGKSPCLTASGCESFRFYSNRRGRWLNCNDFAALQGVPPNAFPDWQKIVSEKDYAHMLGNAINVQVLKRIFVQIARARGWQC</sequence>
<dbReference type="OrthoDB" id="414133at2759"/>
<accession>A0A812RFW5</accession>
<dbReference type="InterPro" id="IPR050750">
    <property type="entry name" value="C5-MTase"/>
</dbReference>
<dbReference type="PROSITE" id="PS51679">
    <property type="entry name" value="SAM_MT_C5"/>
    <property type="match status" value="1"/>
</dbReference>
<comment type="caution">
    <text evidence="6">The sequence shown here is derived from an EMBL/GenBank/DDBJ whole genome shotgun (WGS) entry which is preliminary data.</text>
</comment>
<dbReference type="PANTHER" id="PTHR46098:SF1">
    <property type="entry name" value="TRNA (CYTOSINE(38)-C(5))-METHYLTRANSFERASE"/>
    <property type="match status" value="1"/>
</dbReference>
<keyword evidence="1 4" id="KW-0489">Methyltransferase</keyword>
<dbReference type="Pfam" id="PF00145">
    <property type="entry name" value="DNA_methylase"/>
    <property type="match status" value="1"/>
</dbReference>